<evidence type="ECO:0000256" key="1">
    <source>
        <dbReference type="ARBA" id="ARBA00022630"/>
    </source>
</evidence>
<dbReference type="EMBL" id="VDEP01000146">
    <property type="protein sequence ID" value="KAA1127951.1"/>
    <property type="molecule type" value="Genomic_DNA"/>
</dbReference>
<evidence type="ECO:0000313" key="8">
    <source>
        <dbReference type="Proteomes" id="UP000325313"/>
    </source>
</evidence>
<gene>
    <name evidence="4" type="ORF">PGT21_028280</name>
    <name evidence="6" type="ORF">PGTUg99_005405</name>
    <name evidence="5" type="ORF">PGTUg99_006866</name>
</gene>
<accession>A0A5B0RPU8</accession>
<name>A0A5B0RPU8_PUCGR</name>
<keyword evidence="1" id="KW-0285">Flavoprotein</keyword>
<dbReference type="SUPFAM" id="SSF51412">
    <property type="entry name" value="Inosine monophosphate dehydrogenase (IMPDH)"/>
    <property type="match status" value="1"/>
</dbReference>
<dbReference type="EMBL" id="VDEP01000180">
    <property type="protein sequence ID" value="KAA1125278.1"/>
    <property type="molecule type" value="Genomic_DNA"/>
</dbReference>
<evidence type="ECO:0000313" key="7">
    <source>
        <dbReference type="Proteomes" id="UP000324748"/>
    </source>
</evidence>
<evidence type="ECO:0000256" key="3">
    <source>
        <dbReference type="ARBA" id="ARBA00023002"/>
    </source>
</evidence>
<evidence type="ECO:0000313" key="4">
    <source>
        <dbReference type="EMBL" id="KAA1093194.1"/>
    </source>
</evidence>
<keyword evidence="7" id="KW-1185">Reference proteome</keyword>
<comment type="caution">
    <text evidence="6">The sequence shown here is derived from an EMBL/GenBank/DDBJ whole genome shotgun (WGS) entry which is preliminary data.</text>
</comment>
<dbReference type="OrthoDB" id="412383at2759"/>
<proteinExistence type="predicted"/>
<dbReference type="Gene3D" id="3.20.20.70">
    <property type="entry name" value="Aldolase class I"/>
    <property type="match status" value="1"/>
</dbReference>
<dbReference type="AlphaFoldDB" id="A0A5B0RPU8"/>
<protein>
    <submittedName>
        <fullName evidence="6">Uncharacterized protein</fullName>
    </submittedName>
</protein>
<dbReference type="InterPro" id="IPR013785">
    <property type="entry name" value="Aldolase_TIM"/>
</dbReference>
<dbReference type="PANTHER" id="PTHR32332">
    <property type="entry name" value="2-NITROPROPANE DIOXYGENASE"/>
    <property type="match status" value="1"/>
</dbReference>
<keyword evidence="2" id="KW-0288">FMN</keyword>
<dbReference type="CDD" id="cd04730">
    <property type="entry name" value="NPD_like"/>
    <property type="match status" value="1"/>
</dbReference>
<keyword evidence="3" id="KW-0560">Oxidoreductase</keyword>
<dbReference type="EMBL" id="VSWC01000080">
    <property type="protein sequence ID" value="KAA1093194.1"/>
    <property type="molecule type" value="Genomic_DNA"/>
</dbReference>
<reference evidence="7 8" key="1">
    <citation type="submission" date="2019-05" db="EMBL/GenBank/DDBJ databases">
        <title>Emergence of the Ug99 lineage of the wheat stem rust pathogen through somatic hybridization.</title>
        <authorList>
            <person name="Li F."/>
            <person name="Upadhyaya N.M."/>
            <person name="Sperschneider J."/>
            <person name="Matny O."/>
            <person name="Nguyen-Phuc H."/>
            <person name="Mago R."/>
            <person name="Raley C."/>
            <person name="Miller M.E."/>
            <person name="Silverstein K.A.T."/>
            <person name="Henningsen E."/>
            <person name="Hirsch C.D."/>
            <person name="Visser B."/>
            <person name="Pretorius Z.A."/>
            <person name="Steffenson B.J."/>
            <person name="Schwessinger B."/>
            <person name="Dodds P.N."/>
            <person name="Figueroa M."/>
        </authorList>
    </citation>
    <scope>NUCLEOTIDE SEQUENCE [LARGE SCALE GENOMIC DNA]</scope>
    <source>
        <strain evidence="4">21-0</strain>
        <strain evidence="6 8">Ug99</strain>
    </source>
</reference>
<dbReference type="PANTHER" id="PTHR32332:SF20">
    <property type="entry name" value="2-NITROPROPANE DIOXYGENASE-LIKE PROTEIN"/>
    <property type="match status" value="1"/>
</dbReference>
<evidence type="ECO:0000313" key="6">
    <source>
        <dbReference type="EMBL" id="KAA1127951.1"/>
    </source>
</evidence>
<organism evidence="6 8">
    <name type="scientific">Puccinia graminis f. sp. tritici</name>
    <dbReference type="NCBI Taxonomy" id="56615"/>
    <lineage>
        <taxon>Eukaryota</taxon>
        <taxon>Fungi</taxon>
        <taxon>Dikarya</taxon>
        <taxon>Basidiomycota</taxon>
        <taxon>Pucciniomycotina</taxon>
        <taxon>Pucciniomycetes</taxon>
        <taxon>Pucciniales</taxon>
        <taxon>Pucciniaceae</taxon>
        <taxon>Puccinia</taxon>
    </lineage>
</organism>
<dbReference type="Pfam" id="PF03060">
    <property type="entry name" value="NMO"/>
    <property type="match status" value="1"/>
</dbReference>
<evidence type="ECO:0000313" key="5">
    <source>
        <dbReference type="EMBL" id="KAA1125278.1"/>
    </source>
</evidence>
<sequence>MTIQTALTAALGIRVPIVQGGMMWVGLPKLVAAVSNAGGLGILTGLTQPTPEALRQAIRDTRKMTSKPFGVNLTFLPSINPPPYAEFAQVIIDEGIKVCETAGGPSASPIIQMLRKADIYVIHKCTSVRHANSAVKIGANMLSIDGFECAGHPGEDDIGGVVLLARAAQELKVPFIASGGFANGRGLAGAIALGAAGVNMGTAFMVTEEAEIHQNIKDAMIKADERNTIHIFRTLKNTARVYKNDVAMEVVKIENRPGGCEFKDIAHLVSGARGKKVYEDGDVNAGVWTCGISVGLLTKIQSCESFIRECERDAEEIIHGMARMIVQQSKL</sequence>
<dbReference type="InterPro" id="IPR004136">
    <property type="entry name" value="NMO"/>
</dbReference>
<dbReference type="Proteomes" id="UP000325313">
    <property type="component" value="Unassembled WGS sequence"/>
</dbReference>
<evidence type="ECO:0000256" key="2">
    <source>
        <dbReference type="ARBA" id="ARBA00022643"/>
    </source>
</evidence>
<dbReference type="Proteomes" id="UP000324748">
    <property type="component" value="Unassembled WGS sequence"/>
</dbReference>
<dbReference type="GO" id="GO:0018580">
    <property type="term" value="F:nitronate monooxygenase activity"/>
    <property type="evidence" value="ECO:0007669"/>
    <property type="project" value="InterPro"/>
</dbReference>